<evidence type="ECO:0000313" key="4">
    <source>
        <dbReference type="Proteomes" id="UP001221686"/>
    </source>
</evidence>
<feature type="region of interest" description="Disordered" evidence="1">
    <location>
        <begin position="21"/>
        <end position="40"/>
    </location>
</feature>
<organism evidence="3 4">
    <name type="scientific">Nannocystis bainbridge</name>
    <dbReference type="NCBI Taxonomy" id="2995303"/>
    <lineage>
        <taxon>Bacteria</taxon>
        <taxon>Pseudomonadati</taxon>
        <taxon>Myxococcota</taxon>
        <taxon>Polyangia</taxon>
        <taxon>Nannocystales</taxon>
        <taxon>Nannocystaceae</taxon>
        <taxon>Nannocystis</taxon>
    </lineage>
</organism>
<dbReference type="Proteomes" id="UP001221686">
    <property type="component" value="Unassembled WGS sequence"/>
</dbReference>
<feature type="signal peptide" evidence="2">
    <location>
        <begin position="1"/>
        <end position="22"/>
    </location>
</feature>
<evidence type="ECO:0000256" key="2">
    <source>
        <dbReference type="SAM" id="SignalP"/>
    </source>
</evidence>
<comment type="caution">
    <text evidence="3">The sequence shown here is derived from an EMBL/GenBank/DDBJ whole genome shotgun (WGS) entry which is preliminary data.</text>
</comment>
<evidence type="ECO:0000313" key="3">
    <source>
        <dbReference type="EMBL" id="MDC0720387.1"/>
    </source>
</evidence>
<sequence>MARTSIFAAAFALLAACAPTKGEGTDSDTTSDTDTFEPCPAADPAVEAASFTYTDAMNLTGSHECSVTKASNAAGKVSLEMMCADKQVSLDLTVPADFKLGLDGLTDVQLDIVRDDFLAGMFIALRDLASGDLVLAAQEFNGLTVSSEDLVPLSASLDSAGCGSECRQEYAFTFTHPDGPAVTIASGNRGSLSAGGRDYDILVVGAILNGCEEHSDVSEFVIGSVPSA</sequence>
<dbReference type="RefSeq" id="WP_272088895.1">
    <property type="nucleotide sequence ID" value="NZ_JAQNDL010000003.1"/>
</dbReference>
<evidence type="ECO:0008006" key="5">
    <source>
        <dbReference type="Google" id="ProtNLM"/>
    </source>
</evidence>
<accession>A0ABT5E3E1</accession>
<reference evidence="3 4" key="1">
    <citation type="submission" date="2022-11" db="EMBL/GenBank/DDBJ databases">
        <title>Minimal conservation of predation-associated metabolite biosynthetic gene clusters underscores biosynthetic potential of Myxococcota including descriptions for ten novel species: Archangium lansinium sp. nov., Myxococcus landrumus sp. nov., Nannocystis bai.</title>
        <authorList>
            <person name="Ahearne A."/>
            <person name="Stevens C."/>
            <person name="Dowd S."/>
        </authorList>
    </citation>
    <scope>NUCLEOTIDE SEQUENCE [LARGE SCALE GENOMIC DNA]</scope>
    <source>
        <strain evidence="3 4">BB15-2</strain>
    </source>
</reference>
<dbReference type="EMBL" id="JAQNDL010000003">
    <property type="protein sequence ID" value="MDC0720387.1"/>
    <property type="molecule type" value="Genomic_DNA"/>
</dbReference>
<keyword evidence="4" id="KW-1185">Reference proteome</keyword>
<gene>
    <name evidence="3" type="ORF">POL25_26030</name>
</gene>
<name>A0ABT5E3E1_9BACT</name>
<evidence type="ECO:0000256" key="1">
    <source>
        <dbReference type="SAM" id="MobiDB-lite"/>
    </source>
</evidence>
<dbReference type="PROSITE" id="PS51257">
    <property type="entry name" value="PROKAR_LIPOPROTEIN"/>
    <property type="match status" value="1"/>
</dbReference>
<feature type="compositionally biased region" description="Acidic residues" evidence="1">
    <location>
        <begin position="25"/>
        <end position="35"/>
    </location>
</feature>
<keyword evidence="2" id="KW-0732">Signal</keyword>
<feature type="chain" id="PRO_5047255651" description="Lipoprotein" evidence="2">
    <location>
        <begin position="23"/>
        <end position="228"/>
    </location>
</feature>
<protein>
    <recommendedName>
        <fullName evidence="5">Lipoprotein</fullName>
    </recommendedName>
</protein>
<proteinExistence type="predicted"/>